<dbReference type="VEuPathDB" id="TriTrypDB:C3747_257g19"/>
<reference evidence="3 4" key="1">
    <citation type="journal article" date="2018" name="Microb. Genom.">
        <title>Expanding an expanded genome: long-read sequencing of Trypanosoma cruzi.</title>
        <authorList>
            <person name="Berna L."/>
            <person name="Rodriguez M."/>
            <person name="Chiribao M.L."/>
            <person name="Parodi-Talice A."/>
            <person name="Pita S."/>
            <person name="Rijo G."/>
            <person name="Alvarez-Valin F."/>
            <person name="Robello C."/>
        </authorList>
    </citation>
    <scope>NUCLEOTIDE SEQUENCE [LARGE SCALE GENOMIC DNA]</scope>
    <source>
        <strain evidence="3 4">TCC</strain>
    </source>
</reference>
<evidence type="ECO:0000313" key="4">
    <source>
        <dbReference type="Proteomes" id="UP000246078"/>
    </source>
</evidence>
<dbReference type="VEuPathDB" id="TriTrypDB:ECC02_005077"/>
<evidence type="ECO:0000256" key="2">
    <source>
        <dbReference type="SAM" id="MobiDB-lite"/>
    </source>
</evidence>
<dbReference type="Proteomes" id="UP000246078">
    <property type="component" value="Unassembled WGS sequence"/>
</dbReference>
<dbReference type="AlphaFoldDB" id="A0A2V2VL71"/>
<dbReference type="VEuPathDB" id="TriTrypDB:Tc_MARK_8767"/>
<feature type="compositionally biased region" description="Basic and acidic residues" evidence="2">
    <location>
        <begin position="586"/>
        <end position="595"/>
    </location>
</feature>
<evidence type="ECO:0000313" key="3">
    <source>
        <dbReference type="EMBL" id="PWU96446.1"/>
    </source>
</evidence>
<proteinExistence type="predicted"/>
<feature type="coiled-coil region" evidence="1">
    <location>
        <begin position="147"/>
        <end position="188"/>
    </location>
</feature>
<feature type="region of interest" description="Disordered" evidence="2">
    <location>
        <begin position="480"/>
        <end position="542"/>
    </location>
</feature>
<dbReference type="EMBL" id="PRFC01000257">
    <property type="protein sequence ID" value="PWU96446.1"/>
    <property type="molecule type" value="Genomic_DNA"/>
</dbReference>
<accession>A0A2V2VL71</accession>
<feature type="region of interest" description="Disordered" evidence="2">
    <location>
        <begin position="634"/>
        <end position="654"/>
    </location>
</feature>
<dbReference type="VEuPathDB" id="TriTrypDB:TCSYLVIO_010618"/>
<dbReference type="VEuPathDB" id="TriTrypDB:TcG_04510"/>
<feature type="coiled-coil region" evidence="1">
    <location>
        <begin position="43"/>
        <end position="70"/>
    </location>
</feature>
<dbReference type="VEuPathDB" id="TriTrypDB:TcCL_NonESM03769"/>
<name>A0A2V2VL71_TRYCR</name>
<organism evidence="3 4">
    <name type="scientific">Trypanosoma cruzi</name>
    <dbReference type="NCBI Taxonomy" id="5693"/>
    <lineage>
        <taxon>Eukaryota</taxon>
        <taxon>Discoba</taxon>
        <taxon>Euglenozoa</taxon>
        <taxon>Kinetoplastea</taxon>
        <taxon>Metakinetoplastina</taxon>
        <taxon>Trypanosomatida</taxon>
        <taxon>Trypanosomatidae</taxon>
        <taxon>Trypanosoma</taxon>
        <taxon>Schizotrypanum</taxon>
    </lineage>
</organism>
<evidence type="ECO:0000256" key="1">
    <source>
        <dbReference type="SAM" id="Coils"/>
    </source>
</evidence>
<dbReference type="VEuPathDB" id="TriTrypDB:TcCLB.509937.120"/>
<sequence>MSTLENCTDALLQQKVVQASNYERLESRLMEMERAKRSLFFGLKEIITDVERRRKDLGELQEESTRLQHQLQQGSVKFSALAAFMGEEQKKSMRLQEALESYATAWTGCPARAAFLLRALQERSAFCRQLADVVTALNRVRALVEVVQRVDVAKSLLQERLDRLESEAERLEAALRESHKKQENLQEDLRGRNNVAQTDAMRAWRDSQEKERQLLTLEVALQGAHVRSSAEEGLNAVYRMALQAALSIADACCDRRDQMAVVSKFKERLCTLGRDKITAVETRTRILTDVLTKRLADLNAQRESVVMQRERALHETTLSRERQETMRGTAITVEHRMEFLQLMHSALQVFFRRQRARLFQMHRERAEREAALVSARAAHEAFVLARRFRSLQQEAREGFVAEESLVRGTVEGNEMDERRGIHEQAAQSFLMACTKEKARKEEMERKAAVAAASLPKSPPKILQRRTAVTKETDDMCVHSLRQITPKKTANTRRSRAANAVPHTDKKRPRSHAVLSAATVARRTYPASTQQQEDEANDAASDSSLNSLGEFLTLGTRVPLSALKSTARRAPLQPLPTNVLAGGGSGKKKDGSKKGLTDAAVRRVHNNSPLPRPPGSGNALCALSSALSSAFARTGDAAGTNTPKSKNRLEAGKPRPSILVSKDAWGEGKADDVFADVFSF</sequence>
<dbReference type="VEuPathDB" id="TriTrypDB:C4B63_52g153"/>
<dbReference type="VEuPathDB" id="TriTrypDB:TCDM_06733"/>
<protein>
    <submittedName>
        <fullName evidence="3">Uncharacterized protein</fullName>
    </submittedName>
</protein>
<feature type="region of interest" description="Disordered" evidence="2">
    <location>
        <begin position="573"/>
        <end position="596"/>
    </location>
</feature>
<dbReference type="VEuPathDB" id="TriTrypDB:TcBrA4_0133180"/>
<keyword evidence="1" id="KW-0175">Coiled coil</keyword>
<dbReference type="VEuPathDB" id="TriTrypDB:BCY84_07795"/>
<gene>
    <name evidence="3" type="ORF">C3747_257g19</name>
</gene>
<comment type="caution">
    <text evidence="3">The sequence shown here is derived from an EMBL/GenBank/DDBJ whole genome shotgun (WGS) entry which is preliminary data.</text>
</comment>